<dbReference type="HOGENOM" id="CLU_068878_5_0_6"/>
<reference evidence="2" key="1">
    <citation type="submission" date="2009-06" db="EMBL/GenBank/DDBJ databases">
        <title>Complete sequence of Dickeya dadantii Ech703.</title>
        <authorList>
            <consortium name="US DOE Joint Genome Institute"/>
            <person name="Lucas S."/>
            <person name="Copeland A."/>
            <person name="Lapidus A."/>
            <person name="Glavina del Rio T."/>
            <person name="Dalin E."/>
            <person name="Tice H."/>
            <person name="Bruce D."/>
            <person name="Goodwin L."/>
            <person name="Pitluck S."/>
            <person name="Chertkov O."/>
            <person name="Brettin T."/>
            <person name="Detter J.C."/>
            <person name="Han C."/>
            <person name="Larimer F."/>
            <person name="Land M."/>
            <person name="Hauser L."/>
            <person name="Kyrpides N."/>
            <person name="Mikhailova N."/>
            <person name="Balakrishnan V."/>
            <person name="Glasner J."/>
            <person name="Perna N.T."/>
        </authorList>
    </citation>
    <scope>NUCLEOTIDE SEQUENCE [LARGE SCALE GENOMIC DNA]</scope>
    <source>
        <strain evidence="2">Ech703</strain>
    </source>
</reference>
<dbReference type="PANTHER" id="PTHR34821">
    <property type="entry name" value="INNER MEMBRANE PROTEIN YDCZ"/>
    <property type="match status" value="1"/>
</dbReference>
<dbReference type="RefSeq" id="WP_015853828.1">
    <property type="nucleotide sequence ID" value="NC_012880.1"/>
</dbReference>
<protein>
    <recommendedName>
        <fullName evidence="4">DMT family transporter</fullName>
    </recommendedName>
</protein>
<dbReference type="STRING" id="579405.Dd703_2132"/>
<gene>
    <name evidence="2" type="ordered locus">Dd703_2132</name>
</gene>
<proteinExistence type="predicted"/>
<evidence type="ECO:0008006" key="4">
    <source>
        <dbReference type="Google" id="ProtNLM"/>
    </source>
</evidence>
<feature type="transmembrane region" description="Helical" evidence="1">
    <location>
        <begin position="71"/>
        <end position="91"/>
    </location>
</feature>
<dbReference type="Pfam" id="PF04657">
    <property type="entry name" value="DMT_YdcZ"/>
    <property type="match status" value="1"/>
</dbReference>
<keyword evidence="3" id="KW-1185">Reference proteome</keyword>
<organism evidence="2 3">
    <name type="scientific">Musicola paradisiaca (strain Ech703)</name>
    <name type="common">Dickeya paradisiaca</name>
    <name type="synonym">Dickeya dadantii</name>
    <dbReference type="NCBI Taxonomy" id="579405"/>
    <lineage>
        <taxon>Bacteria</taxon>
        <taxon>Pseudomonadati</taxon>
        <taxon>Pseudomonadota</taxon>
        <taxon>Gammaproteobacteria</taxon>
        <taxon>Enterobacterales</taxon>
        <taxon>Pectobacteriaceae</taxon>
        <taxon>Musicola</taxon>
    </lineage>
</organism>
<dbReference type="Proteomes" id="UP000002734">
    <property type="component" value="Chromosome"/>
</dbReference>
<evidence type="ECO:0000256" key="1">
    <source>
        <dbReference type="SAM" id="Phobius"/>
    </source>
</evidence>
<feature type="transmembrane region" description="Helical" evidence="1">
    <location>
        <begin position="103"/>
        <end position="123"/>
    </location>
</feature>
<dbReference type="InterPro" id="IPR006750">
    <property type="entry name" value="YdcZ"/>
</dbReference>
<feature type="transmembrane region" description="Helical" evidence="1">
    <location>
        <begin position="135"/>
        <end position="152"/>
    </location>
</feature>
<dbReference type="PANTHER" id="PTHR34821:SF2">
    <property type="entry name" value="INNER MEMBRANE PROTEIN YDCZ"/>
    <property type="match status" value="1"/>
</dbReference>
<evidence type="ECO:0000313" key="3">
    <source>
        <dbReference type="Proteomes" id="UP000002734"/>
    </source>
</evidence>
<dbReference type="KEGG" id="dda:Dd703_2132"/>
<keyword evidence="1" id="KW-0812">Transmembrane</keyword>
<feature type="transmembrane region" description="Helical" evidence="1">
    <location>
        <begin position="36"/>
        <end position="59"/>
    </location>
</feature>
<dbReference type="GO" id="GO:0005886">
    <property type="term" value="C:plasma membrane"/>
    <property type="evidence" value="ECO:0007669"/>
    <property type="project" value="TreeGrafter"/>
</dbReference>
<keyword evidence="1" id="KW-1133">Transmembrane helix</keyword>
<name>C6C725_MUSP7</name>
<dbReference type="AlphaFoldDB" id="C6C725"/>
<dbReference type="EMBL" id="CP001654">
    <property type="protein sequence ID" value="ACS85919.1"/>
    <property type="molecule type" value="Genomic_DNA"/>
</dbReference>
<evidence type="ECO:0000313" key="2">
    <source>
        <dbReference type="EMBL" id="ACS85919.1"/>
    </source>
</evidence>
<accession>C6C725</accession>
<sequence>MRMNIGSGGLAIGAGALLSAMIGLNSQLAVYSSPAAASWVAHGIGTLAAGVLLRGLCFLGQQSAVSSGQPAPWWAWLGGIPGAMTVLLAAITVNSPLALSGSLALMLLGQMLFGMATDVCGGFGMAKRRLTPRDGGALLCVLAGTLLLIMAGR</sequence>
<dbReference type="eggNOG" id="COG3238">
    <property type="taxonomic scope" value="Bacteria"/>
</dbReference>
<keyword evidence="1" id="KW-0472">Membrane</keyword>